<evidence type="ECO:0000313" key="10">
    <source>
        <dbReference type="EMBL" id="OGN33318.1"/>
    </source>
</evidence>
<evidence type="ECO:0000256" key="2">
    <source>
        <dbReference type="ARBA" id="ARBA00013061"/>
    </source>
</evidence>
<feature type="binding site" evidence="7 8">
    <location>
        <begin position="327"/>
        <end position="330"/>
    </location>
    <ligand>
        <name>ATP</name>
        <dbReference type="ChEBI" id="CHEBI:30616"/>
    </ligand>
</feature>
<evidence type="ECO:0000256" key="1">
    <source>
        <dbReference type="ARBA" id="ARBA00000642"/>
    </source>
</evidence>
<keyword evidence="4 7" id="KW-0547">Nucleotide-binding</keyword>
<keyword evidence="7" id="KW-0963">Cytoplasm</keyword>
<gene>
    <name evidence="7" type="primary">pgk</name>
    <name evidence="10" type="ORF">A3G51_00890</name>
</gene>
<dbReference type="GO" id="GO:0006094">
    <property type="term" value="P:gluconeogenesis"/>
    <property type="evidence" value="ECO:0007669"/>
    <property type="project" value="TreeGrafter"/>
</dbReference>
<comment type="pathway">
    <text evidence="7">Carbohydrate degradation; glycolysis; pyruvate from D-glyceraldehyde 3-phosphate: step 2/5.</text>
</comment>
<sequence>MEFMKTIRGITDLKDKKILLRADFDIPVSDGGQIEESFRIKRQKETLDYLVGHGAKVVMVAHISDQSVSQSFAGLVPQLHMLLGYEINFLKTVAEIGAYLENYLPAGRQVPPALLDNIRQNPGEEKNDPEFAKQLAQGFDLYINNAFAVCHRNHASVSAVAGLLPSYAGFLVEEEIAKLQSVIDSPKNGKLLIMGGAKASTKIPVIKNFLDKADKILIGGVIANDILKTKGQEVEDSVVDENAPELLAGLDLNNPQLIMPKDFNISGKKILDIGPEAIKEFSGIIKNSKMIIWNGPMGLFENDDFAEGTRAIAKAVAESSAKKIIGGGDTVSAVDKFGFGGRFDFVSTGGGAMLAFLAGEKLPGIEVLGYYGG</sequence>
<dbReference type="PANTHER" id="PTHR11406:SF23">
    <property type="entry name" value="PHOSPHOGLYCERATE KINASE 1, CHLOROPLASTIC-RELATED"/>
    <property type="match status" value="1"/>
</dbReference>
<dbReference type="GO" id="GO:0043531">
    <property type="term" value="F:ADP binding"/>
    <property type="evidence" value="ECO:0007669"/>
    <property type="project" value="TreeGrafter"/>
</dbReference>
<dbReference type="GO" id="GO:0005524">
    <property type="term" value="F:ATP binding"/>
    <property type="evidence" value="ECO:0007669"/>
    <property type="project" value="UniProtKB-KW"/>
</dbReference>
<evidence type="ECO:0000256" key="7">
    <source>
        <dbReference type="HAMAP-Rule" id="MF_00145"/>
    </source>
</evidence>
<feature type="binding site" evidence="7">
    <location>
        <position position="119"/>
    </location>
    <ligand>
        <name>substrate</name>
    </ligand>
</feature>
<keyword evidence="6 7" id="KW-0067">ATP-binding</keyword>
<dbReference type="GO" id="GO:0004618">
    <property type="term" value="F:phosphoglycerate kinase activity"/>
    <property type="evidence" value="ECO:0007669"/>
    <property type="project" value="UniProtKB-UniRule"/>
</dbReference>
<dbReference type="PRINTS" id="PR00477">
    <property type="entry name" value="PHGLYCKINASE"/>
</dbReference>
<evidence type="ECO:0000256" key="8">
    <source>
        <dbReference type="PIRSR" id="PIRSR000724-2"/>
    </source>
</evidence>
<dbReference type="AlphaFoldDB" id="A0A1F8H8F2"/>
<feature type="binding site" evidence="7 8">
    <location>
        <position position="202"/>
    </location>
    <ligand>
        <name>ATP</name>
        <dbReference type="ChEBI" id="CHEBI:30616"/>
    </ligand>
</feature>
<feature type="binding site" evidence="7">
    <location>
        <position position="39"/>
    </location>
    <ligand>
        <name>substrate</name>
    </ligand>
</feature>
<dbReference type="Pfam" id="PF00162">
    <property type="entry name" value="PGK"/>
    <property type="match status" value="1"/>
</dbReference>
<reference evidence="10 11" key="1">
    <citation type="journal article" date="2016" name="Nat. Commun.">
        <title>Thousands of microbial genomes shed light on interconnected biogeochemical processes in an aquifer system.</title>
        <authorList>
            <person name="Anantharaman K."/>
            <person name="Brown C.T."/>
            <person name="Hug L.A."/>
            <person name="Sharon I."/>
            <person name="Castelle C.J."/>
            <person name="Probst A.J."/>
            <person name="Thomas B.C."/>
            <person name="Singh A."/>
            <person name="Wilkins M.J."/>
            <person name="Karaoz U."/>
            <person name="Brodie E.L."/>
            <person name="Williams K.H."/>
            <person name="Hubbard S.S."/>
            <person name="Banfield J.F."/>
        </authorList>
    </citation>
    <scope>NUCLEOTIDE SEQUENCE [LARGE SCALE GENOMIC DNA]</scope>
</reference>
<comment type="caution">
    <text evidence="10">The sequence shown here is derived from an EMBL/GenBank/DDBJ whole genome shotgun (WGS) entry which is preliminary data.</text>
</comment>
<dbReference type="EC" id="2.7.2.3" evidence="2 7"/>
<feature type="binding site" evidence="7">
    <location>
        <position position="152"/>
    </location>
    <ligand>
        <name>substrate</name>
    </ligand>
</feature>
<dbReference type="InterPro" id="IPR015824">
    <property type="entry name" value="Phosphoglycerate_kinase_N"/>
</dbReference>
<dbReference type="GO" id="GO:0005829">
    <property type="term" value="C:cytosol"/>
    <property type="evidence" value="ECO:0007669"/>
    <property type="project" value="TreeGrafter"/>
</dbReference>
<dbReference type="PANTHER" id="PTHR11406">
    <property type="entry name" value="PHOSPHOGLYCERATE KINASE"/>
    <property type="match status" value="1"/>
</dbReference>
<dbReference type="SUPFAM" id="SSF53748">
    <property type="entry name" value="Phosphoglycerate kinase"/>
    <property type="match status" value="1"/>
</dbReference>
<evidence type="ECO:0000256" key="9">
    <source>
        <dbReference type="RuleBase" id="RU000532"/>
    </source>
</evidence>
<dbReference type="Proteomes" id="UP000177745">
    <property type="component" value="Unassembled WGS sequence"/>
</dbReference>
<proteinExistence type="inferred from homology"/>
<comment type="catalytic activity">
    <reaction evidence="1 7 9">
        <text>(2R)-3-phosphoglycerate + ATP = (2R)-3-phospho-glyceroyl phosphate + ADP</text>
        <dbReference type="Rhea" id="RHEA:14801"/>
        <dbReference type="ChEBI" id="CHEBI:30616"/>
        <dbReference type="ChEBI" id="CHEBI:57604"/>
        <dbReference type="ChEBI" id="CHEBI:58272"/>
        <dbReference type="ChEBI" id="CHEBI:456216"/>
        <dbReference type="EC" id="2.7.2.3"/>
    </reaction>
</comment>
<organism evidence="10 11">
    <name type="scientific">Candidatus Yanofskybacteria bacterium RIFCSPLOWO2_12_FULL_43_11b</name>
    <dbReference type="NCBI Taxonomy" id="1802710"/>
    <lineage>
        <taxon>Bacteria</taxon>
        <taxon>Candidatus Yanofskyibacteriota</taxon>
    </lineage>
</organism>
<keyword evidence="3 7" id="KW-0808">Transferase</keyword>
<name>A0A1F8H8F2_9BACT</name>
<dbReference type="UniPathway" id="UPA00109">
    <property type="reaction ID" value="UER00185"/>
</dbReference>
<comment type="subunit">
    <text evidence="7">Monomer.</text>
</comment>
<comment type="similarity">
    <text evidence="7 9">Belongs to the phosphoglycerate kinase family.</text>
</comment>
<evidence type="ECO:0000256" key="6">
    <source>
        <dbReference type="ARBA" id="ARBA00022840"/>
    </source>
</evidence>
<comment type="subcellular location">
    <subcellularLocation>
        <location evidence="7">Cytoplasm</location>
    </subcellularLocation>
</comment>
<keyword evidence="5 7" id="KW-0418">Kinase</keyword>
<dbReference type="GO" id="GO:0006096">
    <property type="term" value="P:glycolytic process"/>
    <property type="evidence" value="ECO:0007669"/>
    <property type="project" value="UniProtKB-UniRule"/>
</dbReference>
<feature type="binding site" evidence="7">
    <location>
        <begin position="62"/>
        <end position="65"/>
    </location>
    <ligand>
        <name>substrate</name>
    </ligand>
</feature>
<evidence type="ECO:0000256" key="4">
    <source>
        <dbReference type="ARBA" id="ARBA00022741"/>
    </source>
</evidence>
<keyword evidence="7" id="KW-0324">Glycolysis</keyword>
<dbReference type="InterPro" id="IPR001576">
    <property type="entry name" value="Phosphoglycerate_kinase"/>
</dbReference>
<dbReference type="HAMAP" id="MF_00145">
    <property type="entry name" value="Phosphoglyc_kinase"/>
    <property type="match status" value="1"/>
</dbReference>
<comment type="caution">
    <text evidence="7">Lacks conserved residue(s) required for the propagation of feature annotation.</text>
</comment>
<evidence type="ECO:0000256" key="3">
    <source>
        <dbReference type="ARBA" id="ARBA00022679"/>
    </source>
</evidence>
<dbReference type="InterPro" id="IPR036043">
    <property type="entry name" value="Phosphoglycerate_kinase_sf"/>
</dbReference>
<accession>A0A1F8H8F2</accession>
<dbReference type="PIRSF" id="PIRSF000724">
    <property type="entry name" value="Pgk"/>
    <property type="match status" value="1"/>
</dbReference>
<evidence type="ECO:0000256" key="5">
    <source>
        <dbReference type="ARBA" id="ARBA00022777"/>
    </source>
</evidence>
<dbReference type="Gene3D" id="3.40.50.1260">
    <property type="entry name" value="Phosphoglycerate kinase, N-terminal domain"/>
    <property type="match status" value="2"/>
</dbReference>
<dbReference type="EMBL" id="MGKY01000020">
    <property type="protein sequence ID" value="OGN33318.1"/>
    <property type="molecule type" value="Genomic_DNA"/>
</dbReference>
<evidence type="ECO:0000313" key="11">
    <source>
        <dbReference type="Proteomes" id="UP000177745"/>
    </source>
</evidence>
<protein>
    <recommendedName>
        <fullName evidence="2 7">Phosphoglycerate kinase</fullName>
        <ecNumber evidence="2 7">2.7.2.3</ecNumber>
    </recommendedName>
</protein>
<feature type="binding site" evidence="7 8">
    <location>
        <position position="301"/>
    </location>
    <ligand>
        <name>ATP</name>
        <dbReference type="ChEBI" id="CHEBI:30616"/>
    </ligand>
</feature>